<reference evidence="2" key="1">
    <citation type="submission" date="2018-05" db="EMBL/GenBank/DDBJ databases">
        <title>Draft genome of Mucuna pruriens seed.</title>
        <authorList>
            <person name="Nnadi N.E."/>
            <person name="Vos R."/>
            <person name="Hasami M.H."/>
            <person name="Devisetty U.K."/>
            <person name="Aguiy J.C."/>
        </authorList>
    </citation>
    <scope>NUCLEOTIDE SEQUENCE [LARGE SCALE GENOMIC DNA]</scope>
    <source>
        <strain evidence="2">JCA_2017</strain>
    </source>
</reference>
<protein>
    <submittedName>
        <fullName evidence="2">Uncharacterized protein</fullName>
    </submittedName>
</protein>
<gene>
    <name evidence="2" type="ORF">CR513_20793</name>
</gene>
<keyword evidence="3" id="KW-1185">Reference proteome</keyword>
<dbReference type="EMBL" id="QJKJ01003859">
    <property type="protein sequence ID" value="RDX96538.1"/>
    <property type="molecule type" value="Genomic_DNA"/>
</dbReference>
<dbReference type="Proteomes" id="UP000257109">
    <property type="component" value="Unassembled WGS sequence"/>
</dbReference>
<feature type="non-terminal residue" evidence="2">
    <location>
        <position position="1"/>
    </location>
</feature>
<proteinExistence type="predicted"/>
<evidence type="ECO:0000313" key="2">
    <source>
        <dbReference type="EMBL" id="RDX96538.1"/>
    </source>
</evidence>
<evidence type="ECO:0000256" key="1">
    <source>
        <dbReference type="SAM" id="MobiDB-lite"/>
    </source>
</evidence>
<dbReference type="AlphaFoldDB" id="A0A371H154"/>
<accession>A0A371H154</accession>
<feature type="region of interest" description="Disordered" evidence="1">
    <location>
        <begin position="39"/>
        <end position="59"/>
    </location>
</feature>
<evidence type="ECO:0000313" key="3">
    <source>
        <dbReference type="Proteomes" id="UP000257109"/>
    </source>
</evidence>
<organism evidence="2 3">
    <name type="scientific">Mucuna pruriens</name>
    <name type="common">Velvet bean</name>
    <name type="synonym">Dolichos pruriens</name>
    <dbReference type="NCBI Taxonomy" id="157652"/>
    <lineage>
        <taxon>Eukaryota</taxon>
        <taxon>Viridiplantae</taxon>
        <taxon>Streptophyta</taxon>
        <taxon>Embryophyta</taxon>
        <taxon>Tracheophyta</taxon>
        <taxon>Spermatophyta</taxon>
        <taxon>Magnoliopsida</taxon>
        <taxon>eudicotyledons</taxon>
        <taxon>Gunneridae</taxon>
        <taxon>Pentapetalae</taxon>
        <taxon>rosids</taxon>
        <taxon>fabids</taxon>
        <taxon>Fabales</taxon>
        <taxon>Fabaceae</taxon>
        <taxon>Papilionoideae</taxon>
        <taxon>50 kb inversion clade</taxon>
        <taxon>NPAAA clade</taxon>
        <taxon>indigoferoid/millettioid clade</taxon>
        <taxon>Phaseoleae</taxon>
        <taxon>Mucuna</taxon>
    </lineage>
</organism>
<feature type="region of interest" description="Disordered" evidence="1">
    <location>
        <begin position="71"/>
        <end position="92"/>
    </location>
</feature>
<sequence length="194" mass="22502">MIKKCKPIHCKDNCIDTWSYGIMDSTSYNDCHGRDYSIQPKKAREHERPKPGASWPKTLFRPRRKLSRPDKFLPSRAQLQSPSHSRERVALRKSVHSKEPSMCILRGTSARLKVVEFRNSIVSHTLHTSYTFVPFLDGAWLRKVRSIVYPQLEPAQSYELKSGLIHLSKFHDLAGDDPYKHLKEFHVTCSTMRP</sequence>
<comment type="caution">
    <text evidence="2">The sequence shown here is derived from an EMBL/GenBank/DDBJ whole genome shotgun (WGS) entry which is preliminary data.</text>
</comment>
<name>A0A371H154_MUCPR</name>